<comment type="catalytic activity">
    <reaction evidence="12 13">
        <text>DNA(n) + a 2'-deoxyribonucleoside 5'-triphosphate = DNA(n+1) + diphosphate</text>
        <dbReference type="Rhea" id="RHEA:22508"/>
        <dbReference type="Rhea" id="RHEA-COMP:17339"/>
        <dbReference type="Rhea" id="RHEA-COMP:17340"/>
        <dbReference type="ChEBI" id="CHEBI:33019"/>
        <dbReference type="ChEBI" id="CHEBI:61560"/>
        <dbReference type="ChEBI" id="CHEBI:173112"/>
        <dbReference type="EC" id="2.7.7.7"/>
    </reaction>
</comment>
<evidence type="ECO:0000313" key="15">
    <source>
        <dbReference type="EMBL" id="MBT1445983.1"/>
    </source>
</evidence>
<evidence type="ECO:0000256" key="12">
    <source>
        <dbReference type="ARBA" id="ARBA00049244"/>
    </source>
</evidence>
<keyword evidence="7 13" id="KW-0548">Nucleotidyltransferase</keyword>
<dbReference type="InterPro" id="IPR004805">
    <property type="entry name" value="DnaE2/DnaE/PolC"/>
</dbReference>
<evidence type="ECO:0000256" key="2">
    <source>
        <dbReference type="ARBA" id="ARBA00007391"/>
    </source>
</evidence>
<keyword evidence="11 13" id="KW-0234">DNA repair</keyword>
<keyword evidence="6 13" id="KW-0808">Transferase</keyword>
<evidence type="ECO:0000256" key="7">
    <source>
        <dbReference type="ARBA" id="ARBA00022695"/>
    </source>
</evidence>
<evidence type="ECO:0000256" key="1">
    <source>
        <dbReference type="ARBA" id="ARBA00004496"/>
    </source>
</evidence>
<dbReference type="SUPFAM" id="SSF89550">
    <property type="entry name" value="PHP domain-like"/>
    <property type="match status" value="1"/>
</dbReference>
<comment type="function">
    <text evidence="13">DNA polymerase involved in damage-induced mutagenesis and translesion synthesis (TLS). It is not the major replicative DNA polymerase.</text>
</comment>
<evidence type="ECO:0000256" key="9">
    <source>
        <dbReference type="ARBA" id="ARBA00022763"/>
    </source>
</evidence>
<dbReference type="InterPro" id="IPR004013">
    <property type="entry name" value="PHP_dom"/>
</dbReference>
<sequence>MSAGVVLMYAELHAISNYSFLRGASHPHELVESAAGLGYQAIAITDECSVAGVVKAHVAAKAAGIKLIVGSEFQLEEGTFVLLAQSRAGYGALCELISRCRRRAPKGEYRCILDDLLTPISDCLLLWRPSRLQNPAGDIADAERCWLDTQTQLAARLKPWHGRCYLLAEQHLEAGCSLWQRYLMLLSKRCAIPCVAAGGVLMHSATRQPLLDVLTCIRLGLRLDEAQGHLCQNAEHYLRPLASIQRRYPRDWIANTLAIASQCHFSLDELRYEYPAELVPATLSASEYLAREVAKGARRRYGLAVPAAVKRQYLAELKLIHELEYEYFFLTIYDIVRFARRKRILHQGRGSAANSVVCFCLGITEVDPTRVNMLFERFISKERHEPPDIDVDFEHERREEVIQYLYRKYGRQRAALAASVITYRLKSAIGEVGKVLGMDRELVARLIQGIDRRDPSHPWREQLAALLPGADIYLELVQSLLGFPRHLSQHVGGFVISAGPLSELVPVENAAMDNRTVIQWDKDDLEALGLLKVDILALGMLSAIRRCFELISRHQQPFGMRSIKAEDPNVYRMLCRGDSMGVFQVESRAQTAMLPRLRPACYYDLVIQIAIVRPGPIQGDMVHPFLRRRKGLEAVTYPSDAVKAVLERTMGVPIFQEQVIKLAMVAAGFSGGEADALRRAMASWKHTGKLWPFEQKLLDGMAARGYSQDFARQIFRQIQGFGEYGFPESHSASFALLAYVSAYLKFYHPAAFCCALLNSQPMGFYSPSQLLQDVRRHGVEVFDVCINHSQWDCDLVKTATGFAIRLGFRQVKGLRESAMQRLVAIRPAAGFAHLSEVSALLDRHALELLAAADAFRLLSGHRFQSRWQLSARQASLPLFDDLPEPLQPGGAEPSLSAPNAVQCLKADYRSKGLSLGQHPMALLRTAGLLGKSLTAKALENTRHGQLVTVAGVVTGRQRPGTASGVTFITLEDETGNTNLIVWMGTARAQRKPYLTSTILKVNGTVEHADGVTHVVAGRLEDISHLLDSLKVTSRDFH</sequence>
<name>A0ABS5V6B6_9GAMM</name>
<keyword evidence="10 13" id="KW-0239">DNA-directed DNA polymerase</keyword>
<dbReference type="InterPro" id="IPR004365">
    <property type="entry name" value="NA-bd_OB_tRNA"/>
</dbReference>
<gene>
    <name evidence="13" type="primary">dnaE2</name>
    <name evidence="15" type="ORF">KJI95_15920</name>
</gene>
<evidence type="ECO:0000256" key="3">
    <source>
        <dbReference type="ARBA" id="ARBA00012417"/>
    </source>
</evidence>
<dbReference type="InterPro" id="IPR029460">
    <property type="entry name" value="DNAPol_HHH"/>
</dbReference>
<dbReference type="InterPro" id="IPR012340">
    <property type="entry name" value="NA-bd_OB-fold"/>
</dbReference>
<dbReference type="Gene3D" id="2.40.50.140">
    <property type="entry name" value="Nucleic acid-binding proteins"/>
    <property type="match status" value="1"/>
</dbReference>
<dbReference type="CDD" id="cd04485">
    <property type="entry name" value="DnaE_OBF"/>
    <property type="match status" value="1"/>
</dbReference>
<comment type="subcellular location">
    <subcellularLocation>
        <location evidence="1 13">Cytoplasm</location>
    </subcellularLocation>
</comment>
<dbReference type="InterPro" id="IPR023073">
    <property type="entry name" value="DnaE2"/>
</dbReference>
<dbReference type="Pfam" id="PF17657">
    <property type="entry name" value="DNA_pol3_finger"/>
    <property type="match status" value="1"/>
</dbReference>
<comment type="similarity">
    <text evidence="2 13">Belongs to the DNA polymerase type-C family. DnaE2 subfamily.</text>
</comment>
<dbReference type="Pfam" id="PF02811">
    <property type="entry name" value="PHP"/>
    <property type="match status" value="1"/>
</dbReference>
<dbReference type="InterPro" id="IPR003141">
    <property type="entry name" value="Pol/His_phosphatase_N"/>
</dbReference>
<organism evidence="15 16">
    <name type="scientific">Shewanella jiangmenensis</name>
    <dbReference type="NCBI Taxonomy" id="2837387"/>
    <lineage>
        <taxon>Bacteria</taxon>
        <taxon>Pseudomonadati</taxon>
        <taxon>Pseudomonadota</taxon>
        <taxon>Gammaproteobacteria</taxon>
        <taxon>Alteromonadales</taxon>
        <taxon>Shewanellaceae</taxon>
        <taxon>Shewanella</taxon>
    </lineage>
</organism>
<dbReference type="Pfam" id="PF14579">
    <property type="entry name" value="HHH_6"/>
    <property type="match status" value="1"/>
</dbReference>
<dbReference type="EC" id="2.7.7.7" evidence="3 13"/>
<dbReference type="PANTHER" id="PTHR32294:SF4">
    <property type="entry name" value="ERROR-PRONE DNA POLYMERASE"/>
    <property type="match status" value="1"/>
</dbReference>
<reference evidence="15 16" key="1">
    <citation type="submission" date="2021-05" db="EMBL/GenBank/DDBJ databases">
        <title>Shewanella sp. JM162201.</title>
        <authorList>
            <person name="Xu S."/>
            <person name="Li A."/>
        </authorList>
    </citation>
    <scope>NUCLEOTIDE SEQUENCE [LARGE SCALE GENOMIC DNA]</scope>
    <source>
        <strain evidence="15 16">JM162201</strain>
    </source>
</reference>
<keyword evidence="8 13" id="KW-0235">DNA replication</keyword>
<evidence type="ECO:0000256" key="8">
    <source>
        <dbReference type="ARBA" id="ARBA00022705"/>
    </source>
</evidence>
<dbReference type="Pfam" id="PF01336">
    <property type="entry name" value="tRNA_anti-codon"/>
    <property type="match status" value="1"/>
</dbReference>
<dbReference type="Gene3D" id="1.10.150.870">
    <property type="match status" value="1"/>
</dbReference>
<dbReference type="Gene3D" id="3.20.20.140">
    <property type="entry name" value="Metal-dependent hydrolases"/>
    <property type="match status" value="1"/>
</dbReference>
<dbReference type="InterPro" id="IPR040982">
    <property type="entry name" value="DNA_pol3_finger"/>
</dbReference>
<dbReference type="HAMAP" id="MF_01902">
    <property type="entry name" value="DNApol_error_prone"/>
    <property type="match status" value="1"/>
</dbReference>
<evidence type="ECO:0000313" key="16">
    <source>
        <dbReference type="Proteomes" id="UP001195903"/>
    </source>
</evidence>
<evidence type="ECO:0000256" key="10">
    <source>
        <dbReference type="ARBA" id="ARBA00022932"/>
    </source>
</evidence>
<dbReference type="Pfam" id="PF07733">
    <property type="entry name" value="DNA_pol3_alpha"/>
    <property type="match status" value="1"/>
</dbReference>
<comment type="caution">
    <text evidence="15">The sequence shown here is derived from an EMBL/GenBank/DDBJ whole genome shotgun (WGS) entry which is preliminary data.</text>
</comment>
<dbReference type="NCBIfam" id="TIGR00594">
    <property type="entry name" value="polc"/>
    <property type="match status" value="1"/>
</dbReference>
<proteinExistence type="inferred from homology"/>
<evidence type="ECO:0000259" key="14">
    <source>
        <dbReference type="SMART" id="SM00481"/>
    </source>
</evidence>
<dbReference type="Proteomes" id="UP001195903">
    <property type="component" value="Unassembled WGS sequence"/>
</dbReference>
<dbReference type="NCBIfam" id="NF004225">
    <property type="entry name" value="PRK05672.1"/>
    <property type="match status" value="1"/>
</dbReference>
<dbReference type="GO" id="GO:0003887">
    <property type="term" value="F:DNA-directed DNA polymerase activity"/>
    <property type="evidence" value="ECO:0007669"/>
    <property type="project" value="UniProtKB-EC"/>
</dbReference>
<protein>
    <recommendedName>
        <fullName evidence="4 13">Error-prone DNA polymerase</fullName>
        <ecNumber evidence="3 13">2.7.7.7</ecNumber>
    </recommendedName>
</protein>
<evidence type="ECO:0000256" key="6">
    <source>
        <dbReference type="ARBA" id="ARBA00022679"/>
    </source>
</evidence>
<feature type="domain" description="Polymerase/histidinol phosphatase N-terminal" evidence="14">
    <location>
        <begin position="10"/>
        <end position="77"/>
    </location>
</feature>
<keyword evidence="9 13" id="KW-0227">DNA damage</keyword>
<dbReference type="SMART" id="SM00481">
    <property type="entry name" value="POLIIIAc"/>
    <property type="match status" value="1"/>
</dbReference>
<dbReference type="EMBL" id="JAHEPS010000007">
    <property type="protein sequence ID" value="MBT1445983.1"/>
    <property type="molecule type" value="Genomic_DNA"/>
</dbReference>
<evidence type="ECO:0000256" key="4">
    <source>
        <dbReference type="ARBA" id="ARBA00017273"/>
    </source>
</evidence>
<evidence type="ECO:0000256" key="13">
    <source>
        <dbReference type="HAMAP-Rule" id="MF_01902"/>
    </source>
</evidence>
<dbReference type="PANTHER" id="PTHR32294">
    <property type="entry name" value="DNA POLYMERASE III SUBUNIT ALPHA"/>
    <property type="match status" value="1"/>
</dbReference>
<dbReference type="CDD" id="cd07434">
    <property type="entry name" value="PHP_PolIIIA_DnaE2"/>
    <property type="match status" value="1"/>
</dbReference>
<evidence type="ECO:0000256" key="5">
    <source>
        <dbReference type="ARBA" id="ARBA00022490"/>
    </source>
</evidence>
<evidence type="ECO:0000256" key="11">
    <source>
        <dbReference type="ARBA" id="ARBA00023204"/>
    </source>
</evidence>
<dbReference type="InterPro" id="IPR016195">
    <property type="entry name" value="Pol/histidinol_Pase-like"/>
</dbReference>
<keyword evidence="16" id="KW-1185">Reference proteome</keyword>
<dbReference type="InterPro" id="IPR011708">
    <property type="entry name" value="DNA_pol3_alpha_NTPase_dom"/>
</dbReference>
<accession>A0ABS5V6B6</accession>
<keyword evidence="5 13" id="KW-0963">Cytoplasm</keyword>